<dbReference type="PROSITE" id="PS50082">
    <property type="entry name" value="WD_REPEATS_2"/>
    <property type="match status" value="1"/>
</dbReference>
<evidence type="ECO:0000256" key="11">
    <source>
        <dbReference type="ARBA" id="ARBA00041557"/>
    </source>
</evidence>
<feature type="compositionally biased region" description="Polar residues" evidence="13">
    <location>
        <begin position="191"/>
        <end position="220"/>
    </location>
</feature>
<comment type="subcellular location">
    <subcellularLocation>
        <location evidence="1">Cytoplasm</location>
        <location evidence="1">Cytoskeleton</location>
        <location evidence="1">Flagellum axoneme</location>
    </subcellularLocation>
    <subcellularLocation>
        <location evidence="9">Dynein axonemal particle</location>
    </subcellularLocation>
</comment>
<gene>
    <name evidence="14" type="ORF">R1flu_010605</name>
</gene>
<dbReference type="InterPro" id="IPR036322">
    <property type="entry name" value="WD40_repeat_dom_sf"/>
</dbReference>
<accession>A0ABD1Z5F3</accession>
<keyword evidence="5" id="KW-0282">Flagellum</keyword>
<feature type="region of interest" description="Disordered" evidence="13">
    <location>
        <begin position="311"/>
        <end position="369"/>
    </location>
</feature>
<evidence type="ECO:0000256" key="1">
    <source>
        <dbReference type="ARBA" id="ARBA00004611"/>
    </source>
</evidence>
<dbReference type="SMART" id="SM00320">
    <property type="entry name" value="WD40"/>
    <property type="match status" value="4"/>
</dbReference>
<keyword evidence="2" id="KW-0963">Cytoplasm</keyword>
<dbReference type="SUPFAM" id="SSF50978">
    <property type="entry name" value="WD40 repeat-like"/>
    <property type="match status" value="1"/>
</dbReference>
<dbReference type="AlphaFoldDB" id="A0ABD1Z5F3"/>
<dbReference type="PANTHER" id="PTHR12442">
    <property type="entry name" value="DYNEIN INTERMEDIATE CHAIN"/>
    <property type="match status" value="1"/>
</dbReference>
<evidence type="ECO:0000256" key="7">
    <source>
        <dbReference type="ARBA" id="ARBA00023212"/>
    </source>
</evidence>
<dbReference type="Pfam" id="PF00400">
    <property type="entry name" value="WD40"/>
    <property type="match status" value="2"/>
</dbReference>
<dbReference type="PANTHER" id="PTHR12442:SF12">
    <property type="entry name" value="DYNEIN AXONEMAL INTERMEDIATE CHAIN 4"/>
    <property type="match status" value="1"/>
</dbReference>
<keyword evidence="7" id="KW-0206">Cytoskeleton</keyword>
<dbReference type="Gene3D" id="2.130.10.10">
    <property type="entry name" value="YVTN repeat-like/Quinoprotein amine dehydrogenase"/>
    <property type="match status" value="2"/>
</dbReference>
<dbReference type="InterPro" id="IPR050687">
    <property type="entry name" value="Dynein_IC"/>
</dbReference>
<feature type="region of interest" description="Disordered" evidence="13">
    <location>
        <begin position="168"/>
        <end position="241"/>
    </location>
</feature>
<keyword evidence="6" id="KW-0969">Cilium</keyword>
<keyword evidence="8" id="KW-0966">Cell projection</keyword>
<feature type="repeat" description="WD" evidence="12">
    <location>
        <begin position="592"/>
        <end position="634"/>
    </location>
</feature>
<dbReference type="Proteomes" id="UP001605036">
    <property type="component" value="Unassembled WGS sequence"/>
</dbReference>
<dbReference type="FunFam" id="2.130.10.10:FF:001248">
    <property type="entry name" value="WD repeat domain 78"/>
    <property type="match status" value="1"/>
</dbReference>
<keyword evidence="3 12" id="KW-0853">WD repeat</keyword>
<dbReference type="InterPro" id="IPR001680">
    <property type="entry name" value="WD40_rpt"/>
</dbReference>
<evidence type="ECO:0000313" key="15">
    <source>
        <dbReference type="Proteomes" id="UP001605036"/>
    </source>
</evidence>
<evidence type="ECO:0000256" key="8">
    <source>
        <dbReference type="ARBA" id="ARBA00023273"/>
    </source>
</evidence>
<evidence type="ECO:0000256" key="3">
    <source>
        <dbReference type="ARBA" id="ARBA00022574"/>
    </source>
</evidence>
<evidence type="ECO:0000313" key="14">
    <source>
        <dbReference type="EMBL" id="KAL2643018.1"/>
    </source>
</evidence>
<keyword evidence="15" id="KW-1185">Reference proteome</keyword>
<comment type="caution">
    <text evidence="14">The sequence shown here is derived from an EMBL/GenBank/DDBJ whole genome shotgun (WGS) entry which is preliminary data.</text>
</comment>
<proteinExistence type="predicted"/>
<dbReference type="InterPro" id="IPR015943">
    <property type="entry name" value="WD40/YVTN_repeat-like_dom_sf"/>
</dbReference>
<organism evidence="14 15">
    <name type="scientific">Riccia fluitans</name>
    <dbReference type="NCBI Taxonomy" id="41844"/>
    <lineage>
        <taxon>Eukaryota</taxon>
        <taxon>Viridiplantae</taxon>
        <taxon>Streptophyta</taxon>
        <taxon>Embryophyta</taxon>
        <taxon>Marchantiophyta</taxon>
        <taxon>Marchantiopsida</taxon>
        <taxon>Marchantiidae</taxon>
        <taxon>Marchantiales</taxon>
        <taxon>Ricciaceae</taxon>
        <taxon>Riccia</taxon>
    </lineage>
</organism>
<name>A0ABD1Z5F3_9MARC</name>
<reference evidence="14 15" key="1">
    <citation type="submission" date="2024-09" db="EMBL/GenBank/DDBJ databases">
        <title>Chromosome-scale assembly of Riccia fluitans.</title>
        <authorList>
            <person name="Paukszto L."/>
            <person name="Sawicki J."/>
            <person name="Karawczyk K."/>
            <person name="Piernik-Szablinska J."/>
            <person name="Szczecinska M."/>
            <person name="Mazdziarz M."/>
        </authorList>
    </citation>
    <scope>NUCLEOTIDE SEQUENCE [LARGE SCALE GENOMIC DNA]</scope>
    <source>
        <strain evidence="14">Rf_01</strain>
        <tissue evidence="14">Aerial parts of the thallus</tissue>
    </source>
</reference>
<feature type="compositionally biased region" description="Basic and acidic residues" evidence="13">
    <location>
        <begin position="311"/>
        <end position="342"/>
    </location>
</feature>
<evidence type="ECO:0000256" key="4">
    <source>
        <dbReference type="ARBA" id="ARBA00022737"/>
    </source>
</evidence>
<evidence type="ECO:0000256" key="5">
    <source>
        <dbReference type="ARBA" id="ARBA00022846"/>
    </source>
</evidence>
<dbReference type="EMBL" id="JBHFFA010000002">
    <property type="protein sequence ID" value="KAL2643018.1"/>
    <property type="molecule type" value="Genomic_DNA"/>
</dbReference>
<evidence type="ECO:0000256" key="2">
    <source>
        <dbReference type="ARBA" id="ARBA00022490"/>
    </source>
</evidence>
<dbReference type="GO" id="GO:0120293">
    <property type="term" value="C:dynein axonemal particle"/>
    <property type="evidence" value="ECO:0007669"/>
    <property type="project" value="UniProtKB-SubCell"/>
</dbReference>
<protein>
    <recommendedName>
        <fullName evidence="10">Dynein axonemal intermediate chain 4</fullName>
    </recommendedName>
    <alternativeName>
        <fullName evidence="11">WD repeat-containing protein 78</fullName>
    </alternativeName>
</protein>
<evidence type="ECO:0000256" key="9">
    <source>
        <dbReference type="ARBA" id="ARBA00024190"/>
    </source>
</evidence>
<sequence length="741" mass="81413">MSVKSRSLLGTSIGVPEIPKIIQIVMAPVAPPATEKDKEKIILVFLHESESFVLLNFRGANFNAAFEGMAAATERADRYTKLLELKQGSDNYSHAYAQTLVRLMKNKEVQARAPSMQSKPCQASSWDIHDTISGQKQQDLRDPWAIAQAKKAAEIAAQDAAQMPTNLPKLYGLMEGPNAPSPLASPHASRRTSTQGGPQFSRRGSVSVSGQYSRRQSISGKISRRGSVSGGAMSRRVSTTASVQVEDLFGKRPGAVGSSVGDGVVASDGLQSARPRVFEGDISKLTNLFKSLQVAERALVQNKYHEKLLGYKDYRPRDPELGPPEPPKRETTDQHLPTKKEGPSPAPPAAVPNAEAEEAQSPPPSPVEVSDQKLHWLWDYKCDFTTDKNVSCMCWNKVNKDLLCVGYGQFEFGTQKGGLVAFWSIKNPGYPLATIACKSDVTAVDFSTSTPTLLAVGFYNGILAIYDTRNPKDASPIVQSGMNSGRHGDPVWKVQWIDSTSEHGESLVSISTDGRVSQWFLKKDLEFVDLIKLKRVSGSSKGAQAQPFISRRAAGMCFDFCPRDPGVYLVGSEEGRVYKCDRSYSEQYMATYVGHTGPVYQVRWNRFVPNFFLSCSSDWTVRFWREEQESALMIIQTVNEPISDVQWSNRNSTVFSTVSSDGRLEIWDMGISVLKPTVIHNVEGSKLSCLMFGDEVPVVLTGGSTGAVSVLRLDGFEKIDTDAKQQKKFKEALALNINANL</sequence>
<evidence type="ECO:0000256" key="6">
    <source>
        <dbReference type="ARBA" id="ARBA00023069"/>
    </source>
</evidence>
<keyword evidence="4" id="KW-0677">Repeat</keyword>
<evidence type="ECO:0000256" key="10">
    <source>
        <dbReference type="ARBA" id="ARBA00040002"/>
    </source>
</evidence>
<evidence type="ECO:0000256" key="12">
    <source>
        <dbReference type="PROSITE-ProRule" id="PRU00221"/>
    </source>
</evidence>
<evidence type="ECO:0000256" key="13">
    <source>
        <dbReference type="SAM" id="MobiDB-lite"/>
    </source>
</evidence>